<evidence type="ECO:0000313" key="2">
    <source>
        <dbReference type="EMBL" id="ORX37836.1"/>
    </source>
</evidence>
<name>A0A1Y1UK45_9TREE</name>
<sequence length="209" mass="24120">MPFKLLPLTEEDAPECVSVYFAAFQNPHSLACWPRVPAIRSFWEKMILDELHEPRAHWAKAVDEETGRLAGFMKWQAPKEGVEPDTRLPEWPAEADGRLCDETFGAWARQHRDLMGSRGHWYLELIAVHPDYQGRGAGSLMMRYGTERADSDHTEAFLEASPDAVALYEKFGFREASRLDTFIENERVEGVWYRNLFMIRPIRSTSDKS</sequence>
<keyword evidence="2" id="KW-0808">Transferase</keyword>
<dbReference type="InterPro" id="IPR052523">
    <property type="entry name" value="Trichothecene_AcTrans"/>
</dbReference>
<dbReference type="PANTHER" id="PTHR42791:SF17">
    <property type="entry name" value="ACETYLTRANSFERASE, GNAT FAMILY FAMILY (AFU_ORTHOLOGUE AFUA_8G05690)"/>
    <property type="match status" value="1"/>
</dbReference>
<dbReference type="GO" id="GO:0016747">
    <property type="term" value="F:acyltransferase activity, transferring groups other than amino-acyl groups"/>
    <property type="evidence" value="ECO:0007669"/>
    <property type="project" value="InterPro"/>
</dbReference>
<dbReference type="GeneID" id="33557397"/>
<dbReference type="CDD" id="cd04301">
    <property type="entry name" value="NAT_SF"/>
    <property type="match status" value="1"/>
</dbReference>
<dbReference type="AlphaFoldDB" id="A0A1Y1UK45"/>
<dbReference type="PROSITE" id="PS51186">
    <property type="entry name" value="GNAT"/>
    <property type="match status" value="1"/>
</dbReference>
<dbReference type="Gene3D" id="3.40.630.30">
    <property type="match status" value="1"/>
</dbReference>
<dbReference type="InParanoid" id="A0A1Y1UK45"/>
<dbReference type="Pfam" id="PF00583">
    <property type="entry name" value="Acetyltransf_1"/>
    <property type="match status" value="1"/>
</dbReference>
<organism evidence="2 3">
    <name type="scientific">Kockovaella imperatae</name>
    <dbReference type="NCBI Taxonomy" id="4999"/>
    <lineage>
        <taxon>Eukaryota</taxon>
        <taxon>Fungi</taxon>
        <taxon>Dikarya</taxon>
        <taxon>Basidiomycota</taxon>
        <taxon>Agaricomycotina</taxon>
        <taxon>Tremellomycetes</taxon>
        <taxon>Tremellales</taxon>
        <taxon>Cuniculitremaceae</taxon>
        <taxon>Kockovaella</taxon>
    </lineage>
</organism>
<dbReference type="RefSeq" id="XP_021871823.1">
    <property type="nucleotide sequence ID" value="XM_022015588.1"/>
</dbReference>
<dbReference type="OrthoDB" id="2581455at2759"/>
<evidence type="ECO:0000259" key="1">
    <source>
        <dbReference type="PROSITE" id="PS51186"/>
    </source>
</evidence>
<accession>A0A1Y1UK45</accession>
<dbReference type="InterPro" id="IPR016181">
    <property type="entry name" value="Acyl_CoA_acyltransferase"/>
</dbReference>
<gene>
    <name evidence="2" type="ORF">BD324DRAFT_623492</name>
</gene>
<dbReference type="InterPro" id="IPR000182">
    <property type="entry name" value="GNAT_dom"/>
</dbReference>
<proteinExistence type="predicted"/>
<protein>
    <submittedName>
        <fullName evidence="2">Acyl-CoA N-acyltransferase</fullName>
    </submittedName>
</protein>
<dbReference type="Proteomes" id="UP000193218">
    <property type="component" value="Unassembled WGS sequence"/>
</dbReference>
<evidence type="ECO:0000313" key="3">
    <source>
        <dbReference type="Proteomes" id="UP000193218"/>
    </source>
</evidence>
<keyword evidence="2" id="KW-0012">Acyltransferase</keyword>
<reference evidence="2 3" key="1">
    <citation type="submission" date="2017-03" db="EMBL/GenBank/DDBJ databases">
        <title>Widespread Adenine N6-methylation of Active Genes in Fungi.</title>
        <authorList>
            <consortium name="DOE Joint Genome Institute"/>
            <person name="Mondo S.J."/>
            <person name="Dannebaum R.O."/>
            <person name="Kuo R.C."/>
            <person name="Louie K.B."/>
            <person name="Bewick A.J."/>
            <person name="Labutti K."/>
            <person name="Haridas S."/>
            <person name="Kuo A."/>
            <person name="Salamov A."/>
            <person name="Ahrendt S.R."/>
            <person name="Lau R."/>
            <person name="Bowen B.P."/>
            <person name="Lipzen A."/>
            <person name="Sullivan W."/>
            <person name="Andreopoulos W.B."/>
            <person name="Clum A."/>
            <person name="Lindquist E."/>
            <person name="Daum C."/>
            <person name="Northen T.R."/>
            <person name="Ramamoorthy G."/>
            <person name="Schmitz R.J."/>
            <person name="Gryganskyi A."/>
            <person name="Culley D."/>
            <person name="Magnuson J."/>
            <person name="James T.Y."/>
            <person name="O'Malley M.A."/>
            <person name="Stajich J.E."/>
            <person name="Spatafora J.W."/>
            <person name="Visel A."/>
            <person name="Grigoriev I.V."/>
        </authorList>
    </citation>
    <scope>NUCLEOTIDE SEQUENCE [LARGE SCALE GENOMIC DNA]</scope>
    <source>
        <strain evidence="2 3">NRRL Y-17943</strain>
    </source>
</reference>
<dbReference type="EMBL" id="NBSH01000005">
    <property type="protein sequence ID" value="ORX37836.1"/>
    <property type="molecule type" value="Genomic_DNA"/>
</dbReference>
<keyword evidence="3" id="KW-1185">Reference proteome</keyword>
<dbReference type="PANTHER" id="PTHR42791">
    <property type="entry name" value="GNAT FAMILY ACETYLTRANSFERASE"/>
    <property type="match status" value="1"/>
</dbReference>
<dbReference type="STRING" id="4999.A0A1Y1UK45"/>
<feature type="domain" description="N-acetyltransferase" evidence="1">
    <location>
        <begin position="3"/>
        <end position="203"/>
    </location>
</feature>
<comment type="caution">
    <text evidence="2">The sequence shown here is derived from an EMBL/GenBank/DDBJ whole genome shotgun (WGS) entry which is preliminary data.</text>
</comment>
<dbReference type="SUPFAM" id="SSF55729">
    <property type="entry name" value="Acyl-CoA N-acyltransferases (Nat)"/>
    <property type="match status" value="1"/>
</dbReference>